<feature type="domain" description="Thioredoxin" evidence="2">
    <location>
        <begin position="72"/>
        <end position="214"/>
    </location>
</feature>
<dbReference type="PROSITE" id="PS00194">
    <property type="entry name" value="THIOREDOXIN_1"/>
    <property type="match status" value="1"/>
</dbReference>
<evidence type="ECO:0000259" key="2">
    <source>
        <dbReference type="PROSITE" id="PS51352"/>
    </source>
</evidence>
<reference evidence="3 4" key="1">
    <citation type="submission" date="2020-08" db="EMBL/GenBank/DDBJ databases">
        <title>Genomic Encyclopedia of Type Strains, Phase IV (KMG-IV): sequencing the most valuable type-strain genomes for metagenomic binning, comparative biology and taxonomic classification.</title>
        <authorList>
            <person name="Goeker M."/>
        </authorList>
    </citation>
    <scope>NUCLEOTIDE SEQUENCE [LARGE SCALE GENOMIC DNA]</scope>
    <source>
        <strain evidence="3 4">DSM 24696</strain>
    </source>
</reference>
<organism evidence="3 4">
    <name type="scientific">Texcoconibacillus texcoconensis</name>
    <dbReference type="NCBI Taxonomy" id="1095777"/>
    <lineage>
        <taxon>Bacteria</taxon>
        <taxon>Bacillati</taxon>
        <taxon>Bacillota</taxon>
        <taxon>Bacilli</taxon>
        <taxon>Bacillales</taxon>
        <taxon>Bacillaceae</taxon>
        <taxon>Texcoconibacillus</taxon>
    </lineage>
</organism>
<dbReference type="PROSITE" id="PS51352">
    <property type="entry name" value="THIOREDOXIN_2"/>
    <property type="match status" value="1"/>
</dbReference>
<keyword evidence="1" id="KW-1015">Disulfide bond</keyword>
<name>A0A840QNN2_9BACI</name>
<dbReference type="InterPro" id="IPR017937">
    <property type="entry name" value="Thioredoxin_CS"/>
</dbReference>
<evidence type="ECO:0000256" key="1">
    <source>
        <dbReference type="ARBA" id="ARBA00023157"/>
    </source>
</evidence>
<dbReference type="GO" id="GO:0016853">
    <property type="term" value="F:isomerase activity"/>
    <property type="evidence" value="ECO:0007669"/>
    <property type="project" value="UniProtKB-KW"/>
</dbReference>
<dbReference type="GO" id="GO:0016491">
    <property type="term" value="F:oxidoreductase activity"/>
    <property type="evidence" value="ECO:0007669"/>
    <property type="project" value="InterPro"/>
</dbReference>
<dbReference type="Proteomes" id="UP000551878">
    <property type="component" value="Unassembled WGS sequence"/>
</dbReference>
<dbReference type="CDD" id="cd02966">
    <property type="entry name" value="TlpA_like_family"/>
    <property type="match status" value="1"/>
</dbReference>
<evidence type="ECO:0000313" key="4">
    <source>
        <dbReference type="Proteomes" id="UP000551878"/>
    </source>
</evidence>
<dbReference type="SUPFAM" id="SSF52833">
    <property type="entry name" value="Thioredoxin-like"/>
    <property type="match status" value="1"/>
</dbReference>
<comment type="caution">
    <text evidence="3">The sequence shown here is derived from an EMBL/GenBank/DDBJ whole genome shotgun (WGS) entry which is preliminary data.</text>
</comment>
<dbReference type="RefSeq" id="WP_184663448.1">
    <property type="nucleotide sequence ID" value="NZ_JACHHB010000004.1"/>
</dbReference>
<dbReference type="AlphaFoldDB" id="A0A840QNN2"/>
<protein>
    <submittedName>
        <fullName evidence="3">Thiol-disulfide isomerase/thioredoxin</fullName>
    </submittedName>
</protein>
<dbReference type="InterPro" id="IPR036249">
    <property type="entry name" value="Thioredoxin-like_sf"/>
</dbReference>
<dbReference type="GO" id="GO:0016209">
    <property type="term" value="F:antioxidant activity"/>
    <property type="evidence" value="ECO:0007669"/>
    <property type="project" value="InterPro"/>
</dbReference>
<accession>A0A840QNN2</accession>
<sequence>MKKQSLPTLMILLVAISIAAYVIYDARSPSSSQEEIEQYLLEQQELKESTPERTEQEALSSGAYEITDEVGAHPGMKAYDFNLPVHGEEESNHLSQHQGNFVVLNLWASWCPPCQEEMPDLVQFHEEHEGEDVEVVGVNMTTQEQNEQVMEQFIHDFEISFPTYMDVDGDVADRYEVLGIPVTFVLDPDGRIVIRRQGFIDYEILHELVDQAREEYEASASSV</sequence>
<evidence type="ECO:0000313" key="3">
    <source>
        <dbReference type="EMBL" id="MBB5172996.1"/>
    </source>
</evidence>
<dbReference type="InterPro" id="IPR000866">
    <property type="entry name" value="AhpC/TSA"/>
</dbReference>
<dbReference type="Pfam" id="PF00578">
    <property type="entry name" value="AhpC-TSA"/>
    <property type="match status" value="1"/>
</dbReference>
<dbReference type="PANTHER" id="PTHR42852">
    <property type="entry name" value="THIOL:DISULFIDE INTERCHANGE PROTEIN DSBE"/>
    <property type="match status" value="1"/>
</dbReference>
<keyword evidence="4" id="KW-1185">Reference proteome</keyword>
<dbReference type="PANTHER" id="PTHR42852:SF17">
    <property type="entry name" value="THIOREDOXIN-LIKE PROTEIN HI_1115"/>
    <property type="match status" value="1"/>
</dbReference>
<dbReference type="EMBL" id="JACHHB010000004">
    <property type="protein sequence ID" value="MBB5172996.1"/>
    <property type="molecule type" value="Genomic_DNA"/>
</dbReference>
<gene>
    <name evidence="3" type="ORF">HNQ41_001159</name>
</gene>
<proteinExistence type="predicted"/>
<dbReference type="InterPro" id="IPR050553">
    <property type="entry name" value="Thioredoxin_ResA/DsbE_sf"/>
</dbReference>
<dbReference type="Gene3D" id="3.40.30.10">
    <property type="entry name" value="Glutaredoxin"/>
    <property type="match status" value="1"/>
</dbReference>
<dbReference type="InterPro" id="IPR013766">
    <property type="entry name" value="Thioredoxin_domain"/>
</dbReference>
<keyword evidence="3" id="KW-0413">Isomerase</keyword>